<feature type="region of interest" description="Disordered" evidence="1">
    <location>
        <begin position="89"/>
        <end position="115"/>
    </location>
</feature>
<evidence type="ECO:0000313" key="3">
    <source>
        <dbReference type="EMBL" id="MBQ0932091.1"/>
    </source>
</evidence>
<protein>
    <submittedName>
        <fullName evidence="3">Phage tail protein</fullName>
    </submittedName>
</protein>
<keyword evidence="4" id="KW-1185">Reference proteome</keyword>
<proteinExistence type="predicted"/>
<dbReference type="SUPFAM" id="SSF88874">
    <property type="entry name" value="Receptor-binding domain of short tail fibre protein gp12"/>
    <property type="match status" value="1"/>
</dbReference>
<reference evidence="3 4" key="1">
    <citation type="submission" date="2021-04" db="EMBL/GenBank/DDBJ databases">
        <title>The genome sequence of Ideonella sp. 3Y2.</title>
        <authorList>
            <person name="Liu Y."/>
        </authorList>
    </citation>
    <scope>NUCLEOTIDE SEQUENCE [LARGE SCALE GENOMIC DNA]</scope>
    <source>
        <strain evidence="3 4">3Y2</strain>
    </source>
</reference>
<evidence type="ECO:0000256" key="1">
    <source>
        <dbReference type="SAM" id="MobiDB-lite"/>
    </source>
</evidence>
<dbReference type="Proteomes" id="UP000676246">
    <property type="component" value="Unassembled WGS sequence"/>
</dbReference>
<dbReference type="Pfam" id="PF07484">
    <property type="entry name" value="Collar"/>
    <property type="match status" value="1"/>
</dbReference>
<evidence type="ECO:0000313" key="4">
    <source>
        <dbReference type="Proteomes" id="UP000676246"/>
    </source>
</evidence>
<evidence type="ECO:0000259" key="2">
    <source>
        <dbReference type="Pfam" id="PF07484"/>
    </source>
</evidence>
<dbReference type="EMBL" id="JAGQDD010000013">
    <property type="protein sequence ID" value="MBQ0932091.1"/>
    <property type="molecule type" value="Genomic_DNA"/>
</dbReference>
<name>A0A940YBF6_9BURK</name>
<dbReference type="InterPro" id="IPR037053">
    <property type="entry name" value="Phage_tail_collar_dom_sf"/>
</dbReference>
<dbReference type="Gene3D" id="3.90.1340.10">
    <property type="entry name" value="Phage tail collar domain"/>
    <property type="match status" value="1"/>
</dbReference>
<dbReference type="InterPro" id="IPR011083">
    <property type="entry name" value="Phage_tail_collar_dom"/>
</dbReference>
<gene>
    <name evidence="3" type="ORF">KAK03_16545</name>
</gene>
<feature type="domain" description="Phage tail collar" evidence="2">
    <location>
        <begin position="7"/>
        <end position="62"/>
    </location>
</feature>
<dbReference type="RefSeq" id="WP_210855371.1">
    <property type="nucleotide sequence ID" value="NZ_JAGQDD010000013.1"/>
</dbReference>
<accession>A0A940YBF6</accession>
<sequence length="171" mass="18188">MSTPYLGEIRVVSFNFVPRGWALCNGQVLPIAQNQGLFALLGTTYGGDGRTTFALPDLRGRQPMHAPAGSSELGARLGEASHALTAEEMPTHRHPMRASKPWAETRSPSNAMPATHNDYGGAAIFAPIGKVVPLHPETVAASGQGQPHSNMNPYLTLNFMIALQGIFPSAT</sequence>
<dbReference type="AlphaFoldDB" id="A0A940YBF6"/>
<organism evidence="3 4">
    <name type="scientific">Ideonella alba</name>
    <dbReference type="NCBI Taxonomy" id="2824118"/>
    <lineage>
        <taxon>Bacteria</taxon>
        <taxon>Pseudomonadati</taxon>
        <taxon>Pseudomonadota</taxon>
        <taxon>Betaproteobacteria</taxon>
        <taxon>Burkholderiales</taxon>
        <taxon>Sphaerotilaceae</taxon>
        <taxon>Ideonella</taxon>
    </lineage>
</organism>
<comment type="caution">
    <text evidence="3">The sequence shown here is derived from an EMBL/GenBank/DDBJ whole genome shotgun (WGS) entry which is preliminary data.</text>
</comment>